<dbReference type="PANTHER" id="PTHR22911:SF6">
    <property type="entry name" value="SOLUTE CARRIER FAMILY 35 MEMBER G1"/>
    <property type="match status" value="1"/>
</dbReference>
<evidence type="ECO:0000256" key="7">
    <source>
        <dbReference type="SAM" id="Phobius"/>
    </source>
</evidence>
<dbReference type="AlphaFoldDB" id="A0AAW1RS55"/>
<keyword evidence="5 7" id="KW-0472">Membrane</keyword>
<evidence type="ECO:0000256" key="2">
    <source>
        <dbReference type="ARBA" id="ARBA00007635"/>
    </source>
</evidence>
<feature type="transmembrane region" description="Helical" evidence="7">
    <location>
        <begin position="41"/>
        <end position="63"/>
    </location>
</feature>
<gene>
    <name evidence="9" type="ORF">WJX74_001389</name>
</gene>
<accession>A0AAW1RS55</accession>
<evidence type="ECO:0000256" key="3">
    <source>
        <dbReference type="ARBA" id="ARBA00022692"/>
    </source>
</evidence>
<evidence type="ECO:0000313" key="10">
    <source>
        <dbReference type="Proteomes" id="UP001438707"/>
    </source>
</evidence>
<feature type="domain" description="EamA" evidence="8">
    <location>
        <begin position="53"/>
        <end position="176"/>
    </location>
</feature>
<evidence type="ECO:0000256" key="5">
    <source>
        <dbReference type="ARBA" id="ARBA00023136"/>
    </source>
</evidence>
<evidence type="ECO:0000256" key="1">
    <source>
        <dbReference type="ARBA" id="ARBA00004141"/>
    </source>
</evidence>
<reference evidence="9 10" key="1">
    <citation type="journal article" date="2024" name="Nat. Commun.">
        <title>Phylogenomics reveals the evolutionary origins of lichenization in chlorophyte algae.</title>
        <authorList>
            <person name="Puginier C."/>
            <person name="Libourel C."/>
            <person name="Otte J."/>
            <person name="Skaloud P."/>
            <person name="Haon M."/>
            <person name="Grisel S."/>
            <person name="Petersen M."/>
            <person name="Berrin J.G."/>
            <person name="Delaux P.M."/>
            <person name="Dal Grande F."/>
            <person name="Keller J."/>
        </authorList>
    </citation>
    <scope>NUCLEOTIDE SEQUENCE [LARGE SCALE GENOMIC DNA]</scope>
    <source>
        <strain evidence="9 10">SAG 2145</strain>
    </source>
</reference>
<dbReference type="InterPro" id="IPR000620">
    <property type="entry name" value="EamA_dom"/>
</dbReference>
<organism evidence="9 10">
    <name type="scientific">Apatococcus lobatus</name>
    <dbReference type="NCBI Taxonomy" id="904363"/>
    <lineage>
        <taxon>Eukaryota</taxon>
        <taxon>Viridiplantae</taxon>
        <taxon>Chlorophyta</taxon>
        <taxon>core chlorophytes</taxon>
        <taxon>Trebouxiophyceae</taxon>
        <taxon>Chlorellales</taxon>
        <taxon>Chlorellaceae</taxon>
        <taxon>Apatococcus</taxon>
    </lineage>
</organism>
<evidence type="ECO:0000259" key="8">
    <source>
        <dbReference type="Pfam" id="PF00892"/>
    </source>
</evidence>
<dbReference type="PANTHER" id="PTHR22911">
    <property type="entry name" value="ACYL-MALONYL CONDENSING ENZYME-RELATED"/>
    <property type="match status" value="1"/>
</dbReference>
<feature type="transmembrane region" description="Helical" evidence="7">
    <location>
        <begin position="162"/>
        <end position="182"/>
    </location>
</feature>
<sequence>MQYPRTKNEDISPLLVVQSQQPVKPAAFGWARSWLTKCARLFWNSGAACCLAYSTAGSSNAAIVRLVQLPVFEIVFFRSVVGCIATCAVAVSSGTLPALGGQKGTRGLLAVRGIAGSVSMIGLYQSILMLPLADAITIGKLTPIFTALLAALLIAEPLTWAIGAFSFLAIVGVVLVAHPPFLMGGHEAWSSTRMAGVSIDLAGALAQAIAAIAVRKIQTAEPASVVAFWYHAVSLLVAATALASGWPEFPVLPGPAAAAGLFAIGVGSYLGQICWARAFQIGNAARMSAITYSEIVYAHIFGLTIWHERETALGVVGTIFIVGGAFGATMEQKARSKPLAQEMEMVLPTHDISATPKSPKLAQQQSMEPQHQSSILSGTPNHNTDP</sequence>
<name>A0AAW1RS55_9CHLO</name>
<evidence type="ECO:0000256" key="4">
    <source>
        <dbReference type="ARBA" id="ARBA00022989"/>
    </source>
</evidence>
<dbReference type="SUPFAM" id="SSF103481">
    <property type="entry name" value="Multidrug resistance efflux transporter EmrE"/>
    <property type="match status" value="2"/>
</dbReference>
<feature type="region of interest" description="Disordered" evidence="6">
    <location>
        <begin position="352"/>
        <end position="386"/>
    </location>
</feature>
<proteinExistence type="inferred from homology"/>
<feature type="transmembrane region" description="Helical" evidence="7">
    <location>
        <begin position="75"/>
        <end position="96"/>
    </location>
</feature>
<comment type="caution">
    <text evidence="9">The sequence shown here is derived from an EMBL/GenBank/DDBJ whole genome shotgun (WGS) entry which is preliminary data.</text>
</comment>
<comment type="subcellular location">
    <subcellularLocation>
        <location evidence="1">Membrane</location>
        <topology evidence="1">Multi-pass membrane protein</topology>
    </subcellularLocation>
</comment>
<feature type="compositionally biased region" description="Polar residues" evidence="6">
    <location>
        <begin position="361"/>
        <end position="386"/>
    </location>
</feature>
<dbReference type="EMBL" id="JALJOS010000007">
    <property type="protein sequence ID" value="KAK9836480.1"/>
    <property type="molecule type" value="Genomic_DNA"/>
</dbReference>
<feature type="transmembrane region" description="Helical" evidence="7">
    <location>
        <begin position="312"/>
        <end position="330"/>
    </location>
</feature>
<evidence type="ECO:0000256" key="6">
    <source>
        <dbReference type="SAM" id="MobiDB-lite"/>
    </source>
</evidence>
<feature type="transmembrane region" description="Helical" evidence="7">
    <location>
        <begin position="226"/>
        <end position="246"/>
    </location>
</feature>
<dbReference type="Proteomes" id="UP001438707">
    <property type="component" value="Unassembled WGS sequence"/>
</dbReference>
<feature type="transmembrane region" description="Helical" evidence="7">
    <location>
        <begin position="252"/>
        <end position="275"/>
    </location>
</feature>
<keyword evidence="3 7" id="KW-0812">Transmembrane</keyword>
<keyword evidence="10" id="KW-1185">Reference proteome</keyword>
<feature type="domain" description="EamA" evidence="8">
    <location>
        <begin position="199"/>
        <end position="328"/>
    </location>
</feature>
<dbReference type="GO" id="GO:0016020">
    <property type="term" value="C:membrane"/>
    <property type="evidence" value="ECO:0007669"/>
    <property type="project" value="UniProtKB-SubCell"/>
</dbReference>
<protein>
    <recommendedName>
        <fullName evidence="8">EamA domain-containing protein</fullName>
    </recommendedName>
</protein>
<feature type="transmembrane region" description="Helical" evidence="7">
    <location>
        <begin position="108"/>
        <end position="129"/>
    </location>
</feature>
<feature type="transmembrane region" description="Helical" evidence="7">
    <location>
        <begin position="135"/>
        <end position="155"/>
    </location>
</feature>
<feature type="transmembrane region" description="Helical" evidence="7">
    <location>
        <begin position="287"/>
        <end position="306"/>
    </location>
</feature>
<dbReference type="InterPro" id="IPR037185">
    <property type="entry name" value="EmrE-like"/>
</dbReference>
<keyword evidence="4 7" id="KW-1133">Transmembrane helix</keyword>
<dbReference type="Pfam" id="PF00892">
    <property type="entry name" value="EamA"/>
    <property type="match status" value="2"/>
</dbReference>
<feature type="transmembrane region" description="Helical" evidence="7">
    <location>
        <begin position="194"/>
        <end position="214"/>
    </location>
</feature>
<evidence type="ECO:0000313" key="9">
    <source>
        <dbReference type="EMBL" id="KAK9836480.1"/>
    </source>
</evidence>
<comment type="similarity">
    <text evidence="2">Belongs to the drug/metabolite transporter (DMT) superfamily. Plant drug/metabolite exporter (P-DME) (TC 2.A.7.4) family.</text>
</comment>